<evidence type="ECO:0000259" key="7">
    <source>
        <dbReference type="PROSITE" id="PS50009"/>
    </source>
</evidence>
<dbReference type="Pfam" id="PF00618">
    <property type="entry name" value="RasGEF_N"/>
    <property type="match status" value="1"/>
</dbReference>
<dbReference type="Gene3D" id="1.20.870.10">
    <property type="entry name" value="Son of sevenless (SoS) protein Chain: S domain 1"/>
    <property type="match status" value="1"/>
</dbReference>
<feature type="region of interest" description="Disordered" evidence="5">
    <location>
        <begin position="788"/>
        <end position="860"/>
    </location>
</feature>
<feature type="compositionally biased region" description="Low complexity" evidence="5">
    <location>
        <begin position="284"/>
        <end position="302"/>
    </location>
</feature>
<feature type="compositionally biased region" description="Polar residues" evidence="5">
    <location>
        <begin position="792"/>
        <end position="810"/>
    </location>
</feature>
<dbReference type="STRING" id="181874.A0A409YBR3"/>
<dbReference type="Pfam" id="PF00018">
    <property type="entry name" value="SH3_1"/>
    <property type="match status" value="1"/>
</dbReference>
<evidence type="ECO:0000256" key="2">
    <source>
        <dbReference type="ARBA" id="ARBA00022658"/>
    </source>
</evidence>
<feature type="region of interest" description="Disordered" evidence="5">
    <location>
        <begin position="434"/>
        <end position="458"/>
    </location>
</feature>
<dbReference type="GO" id="GO:0007265">
    <property type="term" value="P:Ras protein signal transduction"/>
    <property type="evidence" value="ECO:0007669"/>
    <property type="project" value="TreeGrafter"/>
</dbReference>
<dbReference type="SMART" id="SM00326">
    <property type="entry name" value="SH3"/>
    <property type="match status" value="1"/>
</dbReference>
<dbReference type="PROSITE" id="PS50212">
    <property type="entry name" value="RASGEF_NTER"/>
    <property type="match status" value="1"/>
</dbReference>
<dbReference type="SMART" id="SM00147">
    <property type="entry name" value="RasGEF"/>
    <property type="match status" value="1"/>
</dbReference>
<dbReference type="CDD" id="cd06224">
    <property type="entry name" value="REM"/>
    <property type="match status" value="1"/>
</dbReference>
<feature type="domain" description="SH3" evidence="6">
    <location>
        <begin position="48"/>
        <end position="107"/>
    </location>
</feature>
<feature type="region of interest" description="Disordered" evidence="5">
    <location>
        <begin position="282"/>
        <end position="348"/>
    </location>
</feature>
<dbReference type="InterPro" id="IPR036964">
    <property type="entry name" value="RASGEF_cat_dom_sf"/>
</dbReference>
<dbReference type="Gene3D" id="2.30.30.40">
    <property type="entry name" value="SH3 Domains"/>
    <property type="match status" value="1"/>
</dbReference>
<evidence type="ECO:0000256" key="3">
    <source>
        <dbReference type="PROSITE-ProRule" id="PRU00168"/>
    </source>
</evidence>
<evidence type="ECO:0000256" key="4">
    <source>
        <dbReference type="PROSITE-ProRule" id="PRU00192"/>
    </source>
</evidence>
<evidence type="ECO:0008006" key="11">
    <source>
        <dbReference type="Google" id="ProtNLM"/>
    </source>
</evidence>
<evidence type="ECO:0000259" key="6">
    <source>
        <dbReference type="PROSITE" id="PS50002"/>
    </source>
</evidence>
<dbReference type="GO" id="GO:0005085">
    <property type="term" value="F:guanyl-nucleotide exchange factor activity"/>
    <property type="evidence" value="ECO:0007669"/>
    <property type="project" value="UniProtKB-KW"/>
</dbReference>
<dbReference type="PANTHER" id="PTHR23113:SF368">
    <property type="entry name" value="CELL DIVISION CONTROL PROTEIN 25"/>
    <property type="match status" value="1"/>
</dbReference>
<dbReference type="OrthoDB" id="546434at2759"/>
<evidence type="ECO:0000313" key="10">
    <source>
        <dbReference type="Proteomes" id="UP000284842"/>
    </source>
</evidence>
<keyword evidence="10" id="KW-1185">Reference proteome</keyword>
<sequence length="1317" mass="145945">MATVATAMYSHSFGAADLNQPSSISNSSTSSQSHPMQPQEEQLGEEAFNTCFCRALYDYDAQDASALSFRRDDIIEVLTKQPSGWWDGLLGEERGWFPSNYVTIISEEEAEQYFAQAEMSAADSQATAQAITEQPVDIPHALTSGSQSENEEWLSNEVSLRAVTQESPRATRTAGQQSDFWIPDIYYVNTITGQRSRDLPQETEDDVSDGDLAGFTSQATSRSGTSAGLAFGASDTESGPEDMPGKQIASTSWVKQLADDGVSHFYLNIRDGRVQWTAPEGFTSSLSGPSRSASSFPSAVSRQPDTSRLSVYSDDSDVQPFDHLPPARARQNGKSRHVPGSSMTRSERNTAVAMQLTSAERIAKALQHALEPPPPNLLTDLSAIARSTISTVIENVRVLAQQIDGDINMDQLIQDVVLAIRNLLYIAAHTPSQLQYPAGRDGRGSTSTQSPLKPAQRKVTATLSRLVLSARAMQYDSGSQLGDTLTRIETDSQELERAVLAFVLEVQRAEHNSPDSDSRPQKRLHGVFATANVGLGLVGSGTAGAWKGFGYVSLDDKDMPTKALGTDYVAEIGTALDALQDMISTLHHCLRSTNDNTVQQVRSQVQRLVTEITSFLALVADVHVARHVDVDGIQDSGDPAMNEHYMQFVENARYLVRTLETVVQAIYDDSAALFTTSQSIPEGERSPVRGEKEAAYDLLDSLATALNSNLALVKQTFEGLLSVGHEQADISQGEYNGSIERRMSRLSMINDQFGGAVRVPFNVNESDHEDFVDVGDMYQAIARPDLRKKKSAATSSYDPYPTHTASTSYDSFAGPSKASQSSLDNTLVQSASDSRADLGDAETIYDFEPPKPVARPSGSNKLKKLLGDEYADKMADKMKEDLQPWFLRPNYSPSEIVIEPDGSVRGGTVAALVERLTAHEQADTTFSKAFLMTYKSFTTLDELVDLLIARFKIQPPENLTPQEREQWGKLKQHIIQMRVINTFKSMITDEDVLEKEDLYILDRIKDFISSDEVSRFAAAKQLSILIERARNGPEALKSLVSTTLAPPPPPIVPKANKKLKLLDIEPLELARQLTIFESQLYQKIKPIECLQRSREQRTENNDNITIVIQTSNRIADWVAECVLSKEDSRRRAQIVRHLISVADRCRTLNNFSTMIAITSGLNTPPIRRLKRTWEQVNQRFLAQFAACELTIDSNKNFTKYRQLMASVTPPCVPFIGVFLSTLQFIQDGNPDNLPGGLVNFRKRQKASEVISDIKRWQAQPFNLQPVQPILNYITESLNQFSDTKASSEHFWALSLEREPREREDEKMARLLQESGFL</sequence>
<dbReference type="Proteomes" id="UP000284842">
    <property type="component" value="Unassembled WGS sequence"/>
</dbReference>
<feature type="region of interest" description="Disordered" evidence="5">
    <location>
        <begin position="19"/>
        <end position="42"/>
    </location>
</feature>
<dbReference type="PRINTS" id="PR00452">
    <property type="entry name" value="SH3DOMAIN"/>
</dbReference>
<dbReference type="FunFam" id="2.30.30.40:FF:000072">
    <property type="entry name" value="Unconventional Myosin IB"/>
    <property type="match status" value="1"/>
</dbReference>
<dbReference type="InterPro" id="IPR000651">
    <property type="entry name" value="Ras-like_Gua-exchang_fac_N"/>
</dbReference>
<evidence type="ECO:0000313" key="9">
    <source>
        <dbReference type="EMBL" id="PPR00423.1"/>
    </source>
</evidence>
<dbReference type="InterPro" id="IPR001895">
    <property type="entry name" value="RASGEF_cat_dom"/>
</dbReference>
<dbReference type="EMBL" id="NHTK01001311">
    <property type="protein sequence ID" value="PPR00423.1"/>
    <property type="molecule type" value="Genomic_DNA"/>
</dbReference>
<feature type="domain" description="N-terminal Ras-GEF" evidence="8">
    <location>
        <begin position="900"/>
        <end position="1033"/>
    </location>
</feature>
<proteinExistence type="predicted"/>
<evidence type="ECO:0000256" key="1">
    <source>
        <dbReference type="ARBA" id="ARBA00022443"/>
    </source>
</evidence>
<gene>
    <name evidence="9" type="ORF">CVT24_004484</name>
</gene>
<keyword evidence="1 4" id="KW-0728">SH3 domain</keyword>
<protein>
    <recommendedName>
        <fullName evidence="11">Ras GEF</fullName>
    </recommendedName>
</protein>
<feature type="compositionally biased region" description="Polar residues" evidence="5">
    <location>
        <begin position="215"/>
        <end position="226"/>
    </location>
</feature>
<feature type="compositionally biased region" description="Polar residues" evidence="5">
    <location>
        <begin position="817"/>
        <end position="833"/>
    </location>
</feature>
<dbReference type="Pfam" id="PF00617">
    <property type="entry name" value="RasGEF"/>
    <property type="match status" value="1"/>
</dbReference>
<dbReference type="PANTHER" id="PTHR23113">
    <property type="entry name" value="GUANINE NUCLEOTIDE EXCHANGE FACTOR"/>
    <property type="match status" value="1"/>
</dbReference>
<dbReference type="SUPFAM" id="SSF50044">
    <property type="entry name" value="SH3-domain"/>
    <property type="match status" value="1"/>
</dbReference>
<reference evidence="9 10" key="1">
    <citation type="journal article" date="2018" name="Evol. Lett.">
        <title>Horizontal gene cluster transfer increased hallucinogenic mushroom diversity.</title>
        <authorList>
            <person name="Reynolds H.T."/>
            <person name="Vijayakumar V."/>
            <person name="Gluck-Thaler E."/>
            <person name="Korotkin H.B."/>
            <person name="Matheny P.B."/>
            <person name="Slot J.C."/>
        </authorList>
    </citation>
    <scope>NUCLEOTIDE SEQUENCE [LARGE SCALE GENOMIC DNA]</scope>
    <source>
        <strain evidence="9 10">2629</strain>
    </source>
</reference>
<dbReference type="InterPro" id="IPR023578">
    <property type="entry name" value="Ras_GEF_dom_sf"/>
</dbReference>
<dbReference type="CDD" id="cd11883">
    <property type="entry name" value="SH3_Sdc25"/>
    <property type="match status" value="1"/>
</dbReference>
<organism evidence="9 10">
    <name type="scientific">Panaeolus cyanescens</name>
    <dbReference type="NCBI Taxonomy" id="181874"/>
    <lineage>
        <taxon>Eukaryota</taxon>
        <taxon>Fungi</taxon>
        <taxon>Dikarya</taxon>
        <taxon>Basidiomycota</taxon>
        <taxon>Agaricomycotina</taxon>
        <taxon>Agaricomycetes</taxon>
        <taxon>Agaricomycetidae</taxon>
        <taxon>Agaricales</taxon>
        <taxon>Agaricineae</taxon>
        <taxon>Galeropsidaceae</taxon>
        <taxon>Panaeolus</taxon>
    </lineage>
</organism>
<name>A0A409YBR3_9AGAR</name>
<dbReference type="GO" id="GO:0005886">
    <property type="term" value="C:plasma membrane"/>
    <property type="evidence" value="ECO:0007669"/>
    <property type="project" value="TreeGrafter"/>
</dbReference>
<accession>A0A409YBR3</accession>
<dbReference type="InterPro" id="IPR001452">
    <property type="entry name" value="SH3_domain"/>
</dbReference>
<dbReference type="InterPro" id="IPR036028">
    <property type="entry name" value="SH3-like_dom_sf"/>
</dbReference>
<dbReference type="PROSITE" id="PS50002">
    <property type="entry name" value="SH3"/>
    <property type="match status" value="1"/>
</dbReference>
<evidence type="ECO:0000259" key="8">
    <source>
        <dbReference type="PROSITE" id="PS50212"/>
    </source>
</evidence>
<feature type="region of interest" description="Disordered" evidence="5">
    <location>
        <begin position="196"/>
        <end position="248"/>
    </location>
</feature>
<dbReference type="CDD" id="cd00155">
    <property type="entry name" value="RasGEF"/>
    <property type="match status" value="1"/>
</dbReference>
<dbReference type="InterPro" id="IPR008937">
    <property type="entry name" value="Ras-like_GEF"/>
</dbReference>
<dbReference type="Gene3D" id="1.10.840.10">
    <property type="entry name" value="Ras guanine-nucleotide exchange factors catalytic domain"/>
    <property type="match status" value="1"/>
</dbReference>
<evidence type="ECO:0000256" key="5">
    <source>
        <dbReference type="SAM" id="MobiDB-lite"/>
    </source>
</evidence>
<feature type="domain" description="Ras-GEF" evidence="7">
    <location>
        <begin position="1065"/>
        <end position="1300"/>
    </location>
</feature>
<dbReference type="InParanoid" id="A0A409YBR3"/>
<dbReference type="SUPFAM" id="SSF48366">
    <property type="entry name" value="Ras GEF"/>
    <property type="match status" value="1"/>
</dbReference>
<keyword evidence="2 3" id="KW-0344">Guanine-nucleotide releasing factor</keyword>
<comment type="caution">
    <text evidence="9">The sequence shown here is derived from an EMBL/GenBank/DDBJ whole genome shotgun (WGS) entry which is preliminary data.</text>
</comment>
<feature type="compositionally biased region" description="Low complexity" evidence="5">
    <location>
        <begin position="20"/>
        <end position="39"/>
    </location>
</feature>
<dbReference type="SMART" id="SM00229">
    <property type="entry name" value="RasGEFN"/>
    <property type="match status" value="1"/>
</dbReference>
<dbReference type="PROSITE" id="PS50009">
    <property type="entry name" value="RASGEF_CAT"/>
    <property type="match status" value="1"/>
</dbReference>